<keyword evidence="2" id="KW-0175">Coiled coil</keyword>
<evidence type="ECO:0000313" key="4">
    <source>
        <dbReference type="EMBL" id="VYT93635.1"/>
    </source>
</evidence>
<dbReference type="InterPro" id="IPR052057">
    <property type="entry name" value="IS150/IS1296_orfA-like"/>
</dbReference>
<proteinExistence type="inferred from homology"/>
<dbReference type="PANTHER" id="PTHR33795">
    <property type="entry name" value="INSERTION ELEMENT IS150 PROTEIN INSJ"/>
    <property type="match status" value="1"/>
</dbReference>
<feature type="domain" description="Insertion element IS150 protein InsJ-like helix-turn-helix" evidence="3">
    <location>
        <begin position="132"/>
        <end position="184"/>
    </location>
</feature>
<dbReference type="InterPro" id="IPR036388">
    <property type="entry name" value="WH-like_DNA-bd_sf"/>
</dbReference>
<dbReference type="Gene3D" id="1.10.10.10">
    <property type="entry name" value="Winged helix-like DNA-binding domain superfamily/Winged helix DNA-binding domain"/>
    <property type="match status" value="3"/>
</dbReference>
<dbReference type="SUPFAM" id="SSF48295">
    <property type="entry name" value="TrpR-like"/>
    <property type="match status" value="3"/>
</dbReference>
<evidence type="ECO:0000259" key="3">
    <source>
        <dbReference type="Pfam" id="PF13518"/>
    </source>
</evidence>
<evidence type="ECO:0000256" key="1">
    <source>
        <dbReference type="ARBA" id="ARBA00038232"/>
    </source>
</evidence>
<name>A0A6N3ALZ6_9CLOT</name>
<dbReference type="EMBL" id="CACRTO010000008">
    <property type="protein sequence ID" value="VYT93635.1"/>
    <property type="molecule type" value="Genomic_DNA"/>
</dbReference>
<evidence type="ECO:0000256" key="2">
    <source>
        <dbReference type="SAM" id="Coils"/>
    </source>
</evidence>
<dbReference type="PANTHER" id="PTHR33795:SF1">
    <property type="entry name" value="INSERTION ELEMENT IS150 PROTEIN INSJ"/>
    <property type="match status" value="1"/>
</dbReference>
<dbReference type="InterPro" id="IPR010921">
    <property type="entry name" value="Trp_repressor/repl_initiator"/>
</dbReference>
<dbReference type="Pfam" id="PF13518">
    <property type="entry name" value="HTH_28"/>
    <property type="match status" value="2"/>
</dbReference>
<feature type="coiled-coil region" evidence="2">
    <location>
        <begin position="192"/>
        <end position="219"/>
    </location>
</feature>
<gene>
    <name evidence="4" type="ORF">CTLFYP3_01054</name>
</gene>
<sequence>MGRKTKVSPEIKIKVVKEFLAGRTTISTIAYNLQVDTSMIENWIGKYKNFGSYGLAIKNTNVKYSTDIKLQAVTSYLSGEGSLRELCIKYNISSMSILKGWIKQYNSHKKFKSQNKKGDKIMTNGRKTTYEERIEIVSFCITNANDYNLTANKYKVSFQQVYTWIKKYNKDGYNALVDRRGKNKSFEELTKSEKFSAQLKLLEAENRRLKMKNDFLKKLEEIERR</sequence>
<dbReference type="AlphaFoldDB" id="A0A6N3ALZ6"/>
<protein>
    <submittedName>
        <fullName evidence="4">Transposase</fullName>
    </submittedName>
</protein>
<reference evidence="4" key="1">
    <citation type="submission" date="2019-11" db="EMBL/GenBank/DDBJ databases">
        <authorList>
            <person name="Feng L."/>
        </authorList>
    </citation>
    <scope>NUCLEOTIDE SEQUENCE</scope>
    <source>
        <strain evidence="4">CTertiumLFYP3</strain>
    </source>
</reference>
<feature type="domain" description="Insertion element IS150 protein InsJ-like helix-turn-helix" evidence="3">
    <location>
        <begin position="69"/>
        <end position="108"/>
    </location>
</feature>
<comment type="similarity">
    <text evidence="1">Belongs to the IS150/IS1296 orfA family.</text>
</comment>
<dbReference type="RefSeq" id="WP_156625582.1">
    <property type="nucleotide sequence ID" value="NZ_CACRTO010000008.1"/>
</dbReference>
<organism evidence="4">
    <name type="scientific">Clostridium tertium</name>
    <dbReference type="NCBI Taxonomy" id="1559"/>
    <lineage>
        <taxon>Bacteria</taxon>
        <taxon>Bacillati</taxon>
        <taxon>Bacillota</taxon>
        <taxon>Clostridia</taxon>
        <taxon>Eubacteriales</taxon>
        <taxon>Clostridiaceae</taxon>
        <taxon>Clostridium</taxon>
    </lineage>
</organism>
<dbReference type="InterPro" id="IPR055247">
    <property type="entry name" value="InsJ-like_HTH"/>
</dbReference>
<dbReference type="GO" id="GO:0043565">
    <property type="term" value="F:sequence-specific DNA binding"/>
    <property type="evidence" value="ECO:0007669"/>
    <property type="project" value="InterPro"/>
</dbReference>
<accession>A0A6N3ALZ6</accession>